<sequence>MKFLVDPESMEKYIFYSEGALCLCRIDSFKPLIFKEIFYNGSIYDYNEKPRVFKEMEEFALKKAEEFENRF</sequence>
<gene>
    <name evidence="1" type="ORF">SAMN05421679_10692</name>
</gene>
<dbReference type="RefSeq" id="WP_283417277.1">
    <property type="nucleotide sequence ID" value="NZ_FXUO01000006.1"/>
</dbReference>
<organism evidence="1 2">
    <name type="scientific">Epilithonimonas pallida</name>
    <dbReference type="NCBI Taxonomy" id="373671"/>
    <lineage>
        <taxon>Bacteria</taxon>
        <taxon>Pseudomonadati</taxon>
        <taxon>Bacteroidota</taxon>
        <taxon>Flavobacteriia</taxon>
        <taxon>Flavobacteriales</taxon>
        <taxon>Weeksellaceae</taxon>
        <taxon>Chryseobacterium group</taxon>
        <taxon>Epilithonimonas</taxon>
    </lineage>
</organism>
<proteinExistence type="predicted"/>
<evidence type="ECO:0008006" key="3">
    <source>
        <dbReference type="Google" id="ProtNLM"/>
    </source>
</evidence>
<dbReference type="Proteomes" id="UP001158050">
    <property type="component" value="Unassembled WGS sequence"/>
</dbReference>
<evidence type="ECO:0000313" key="2">
    <source>
        <dbReference type="Proteomes" id="UP001158050"/>
    </source>
</evidence>
<comment type="caution">
    <text evidence="1">The sequence shown here is derived from an EMBL/GenBank/DDBJ whole genome shotgun (WGS) entry which is preliminary data.</text>
</comment>
<reference evidence="1 2" key="1">
    <citation type="submission" date="2017-05" db="EMBL/GenBank/DDBJ databases">
        <authorList>
            <person name="Varghese N."/>
            <person name="Submissions S."/>
        </authorList>
    </citation>
    <scope>NUCLEOTIDE SEQUENCE [LARGE SCALE GENOMIC DNA]</scope>
    <source>
        <strain evidence="1 2">DSM 18015</strain>
    </source>
</reference>
<name>A0ABY1R5J1_9FLAO</name>
<accession>A0ABY1R5J1</accession>
<evidence type="ECO:0000313" key="1">
    <source>
        <dbReference type="EMBL" id="SMP94689.1"/>
    </source>
</evidence>
<protein>
    <recommendedName>
        <fullName evidence="3">KTSC domain-containing protein</fullName>
    </recommendedName>
</protein>
<keyword evidence="2" id="KW-1185">Reference proteome</keyword>
<dbReference type="EMBL" id="FXUO01000006">
    <property type="protein sequence ID" value="SMP94689.1"/>
    <property type="molecule type" value="Genomic_DNA"/>
</dbReference>